<comment type="caution">
    <text evidence="1">The sequence shown here is derived from an EMBL/GenBank/DDBJ whole genome shotgun (WGS) entry which is preliminary data.</text>
</comment>
<accession>A0A010SMB0</accession>
<name>A0A010SMB0_PSEFL</name>
<dbReference type="AlphaFoldDB" id="A0A010SMB0"/>
<proteinExistence type="predicted"/>
<dbReference type="EMBL" id="AFOY02000015">
    <property type="protein sequence ID" value="EXF94095.1"/>
    <property type="molecule type" value="Genomic_DNA"/>
</dbReference>
<dbReference type="HOGENOM" id="CLU_3383341_0_0_6"/>
<evidence type="ECO:0000313" key="1">
    <source>
        <dbReference type="EMBL" id="EXF94095.1"/>
    </source>
</evidence>
<gene>
    <name evidence="1" type="ORF">HK44_005655</name>
</gene>
<evidence type="ECO:0000313" key="2">
    <source>
        <dbReference type="Proteomes" id="UP000022611"/>
    </source>
</evidence>
<protein>
    <submittedName>
        <fullName evidence="1">Uncharacterized protein</fullName>
    </submittedName>
</protein>
<dbReference type="PATRIC" id="fig|1042209.11.peg.3496"/>
<reference evidence="1 2" key="1">
    <citation type="journal article" date="2011" name="J. Bacteriol.">
        <title>Draft genome sequence of the polycyclic aromatic hydrocarbon-degrading, genetically engineered bioluminescent bioreporter Pseudomonas fluorescens HK44.</title>
        <authorList>
            <person name="Chauhan A."/>
            <person name="Layton A.C."/>
            <person name="Williams D.E."/>
            <person name="Smartt A.E."/>
            <person name="Ripp S."/>
            <person name="Karpinets T.V."/>
            <person name="Brown S.D."/>
            <person name="Sayler G.S."/>
        </authorList>
    </citation>
    <scope>NUCLEOTIDE SEQUENCE [LARGE SCALE GENOMIC DNA]</scope>
    <source>
        <strain evidence="1 2">HK44</strain>
    </source>
</reference>
<sequence>MNHIFKRAPPVKKQICLKEISEITKQKHEHLKF</sequence>
<dbReference type="Proteomes" id="UP000022611">
    <property type="component" value="Unassembled WGS sequence"/>
</dbReference>
<organism evidence="1 2">
    <name type="scientific">Pseudomonas fluorescens HK44</name>
    <dbReference type="NCBI Taxonomy" id="1042209"/>
    <lineage>
        <taxon>Bacteria</taxon>
        <taxon>Pseudomonadati</taxon>
        <taxon>Pseudomonadota</taxon>
        <taxon>Gammaproteobacteria</taxon>
        <taxon>Pseudomonadales</taxon>
        <taxon>Pseudomonadaceae</taxon>
        <taxon>Pseudomonas</taxon>
    </lineage>
</organism>